<organism evidence="12 13">
    <name type="scientific">Alkalispirochaeta sphaeroplastigenens</name>
    <dbReference type="NCBI Taxonomy" id="1187066"/>
    <lineage>
        <taxon>Bacteria</taxon>
        <taxon>Pseudomonadati</taxon>
        <taxon>Spirochaetota</taxon>
        <taxon>Spirochaetia</taxon>
        <taxon>Spirochaetales</taxon>
        <taxon>Spirochaetaceae</taxon>
        <taxon>Alkalispirochaeta</taxon>
    </lineage>
</organism>
<dbReference type="CDD" id="cd00075">
    <property type="entry name" value="HATPase"/>
    <property type="match status" value="1"/>
</dbReference>
<feature type="domain" description="Cyclic nucleotide-binding" evidence="10">
    <location>
        <begin position="20"/>
        <end position="123"/>
    </location>
</feature>
<dbReference type="PROSITE" id="PS50042">
    <property type="entry name" value="CNMP_BINDING_3"/>
    <property type="match status" value="1"/>
</dbReference>
<dbReference type="SUPFAM" id="SSF55874">
    <property type="entry name" value="ATPase domain of HSP90 chaperone/DNA topoisomerase II/histidine kinase"/>
    <property type="match status" value="1"/>
</dbReference>
<dbReference type="SUPFAM" id="SSF51206">
    <property type="entry name" value="cAMP-binding domain-like"/>
    <property type="match status" value="1"/>
</dbReference>
<evidence type="ECO:0000256" key="3">
    <source>
        <dbReference type="ARBA" id="ARBA00022553"/>
    </source>
</evidence>
<keyword evidence="9" id="KW-0175">Coiled coil</keyword>
<dbReference type="InterPro" id="IPR018490">
    <property type="entry name" value="cNMP-bd_dom_sf"/>
</dbReference>
<feature type="domain" description="Histidine kinase" evidence="11">
    <location>
        <begin position="188"/>
        <end position="396"/>
    </location>
</feature>
<dbReference type="PRINTS" id="PR00344">
    <property type="entry name" value="BCTRLSENSOR"/>
</dbReference>
<dbReference type="Gene3D" id="1.10.287.130">
    <property type="match status" value="1"/>
</dbReference>
<protein>
    <recommendedName>
        <fullName evidence="2">histidine kinase</fullName>
        <ecNumber evidence="2">2.7.13.3</ecNumber>
    </recommendedName>
</protein>
<keyword evidence="3" id="KW-0597">Phosphoprotein</keyword>
<dbReference type="InterPro" id="IPR004358">
    <property type="entry name" value="Sig_transdc_His_kin-like_C"/>
</dbReference>
<keyword evidence="6" id="KW-0418">Kinase</keyword>
<dbReference type="InterPro" id="IPR036890">
    <property type="entry name" value="HATPase_C_sf"/>
</dbReference>
<proteinExistence type="predicted"/>
<dbReference type="CDD" id="cd00038">
    <property type="entry name" value="CAP_ED"/>
    <property type="match status" value="1"/>
</dbReference>
<dbReference type="Pfam" id="PF02518">
    <property type="entry name" value="HATPase_c"/>
    <property type="match status" value="1"/>
</dbReference>
<evidence type="ECO:0000313" key="13">
    <source>
        <dbReference type="Proteomes" id="UP000237350"/>
    </source>
</evidence>
<dbReference type="Gene3D" id="2.60.120.10">
    <property type="entry name" value="Jelly Rolls"/>
    <property type="match status" value="1"/>
</dbReference>
<dbReference type="Pfam" id="PF00512">
    <property type="entry name" value="HisKA"/>
    <property type="match status" value="1"/>
</dbReference>
<dbReference type="PROSITE" id="PS50109">
    <property type="entry name" value="HIS_KIN"/>
    <property type="match status" value="1"/>
</dbReference>
<comment type="caution">
    <text evidence="12">The sequence shown here is derived from an EMBL/GenBank/DDBJ whole genome shotgun (WGS) entry which is preliminary data.</text>
</comment>
<dbReference type="InterPro" id="IPR018488">
    <property type="entry name" value="cNMP-bd_CS"/>
</dbReference>
<dbReference type="SMART" id="SM00388">
    <property type="entry name" value="HisKA"/>
    <property type="match status" value="1"/>
</dbReference>
<dbReference type="InterPro" id="IPR000595">
    <property type="entry name" value="cNMP-bd_dom"/>
</dbReference>
<evidence type="ECO:0000256" key="1">
    <source>
        <dbReference type="ARBA" id="ARBA00000085"/>
    </source>
</evidence>
<dbReference type="PANTHER" id="PTHR43065">
    <property type="entry name" value="SENSOR HISTIDINE KINASE"/>
    <property type="match status" value="1"/>
</dbReference>
<dbReference type="SMART" id="SM00100">
    <property type="entry name" value="cNMP"/>
    <property type="match status" value="1"/>
</dbReference>
<keyword evidence="13" id="KW-1185">Reference proteome</keyword>
<dbReference type="Proteomes" id="UP000237350">
    <property type="component" value="Unassembled WGS sequence"/>
</dbReference>
<dbReference type="PANTHER" id="PTHR43065:SF10">
    <property type="entry name" value="PEROXIDE STRESS-ACTIVATED HISTIDINE KINASE MAK3"/>
    <property type="match status" value="1"/>
</dbReference>
<keyword evidence="4" id="KW-0808">Transferase</keyword>
<evidence type="ECO:0000259" key="10">
    <source>
        <dbReference type="PROSITE" id="PS50042"/>
    </source>
</evidence>
<gene>
    <name evidence="12" type="ORF">AU468_04615</name>
</gene>
<dbReference type="Pfam" id="PF00027">
    <property type="entry name" value="cNMP_binding"/>
    <property type="match status" value="1"/>
</dbReference>
<dbReference type="InterPro" id="IPR036097">
    <property type="entry name" value="HisK_dim/P_sf"/>
</dbReference>
<evidence type="ECO:0000256" key="6">
    <source>
        <dbReference type="ARBA" id="ARBA00022777"/>
    </source>
</evidence>
<dbReference type="InterPro" id="IPR014710">
    <property type="entry name" value="RmlC-like_jellyroll"/>
</dbReference>
<evidence type="ECO:0000313" key="12">
    <source>
        <dbReference type="EMBL" id="POR03952.1"/>
    </source>
</evidence>
<accession>A0A2S4JWQ3</accession>
<dbReference type="EMBL" id="LPWH01000051">
    <property type="protein sequence ID" value="POR03952.1"/>
    <property type="molecule type" value="Genomic_DNA"/>
</dbReference>
<keyword evidence="8" id="KW-0902">Two-component regulatory system</keyword>
<dbReference type="SUPFAM" id="SSF47384">
    <property type="entry name" value="Homodimeric domain of signal transducing histidine kinase"/>
    <property type="match status" value="1"/>
</dbReference>
<dbReference type="GO" id="GO:0005524">
    <property type="term" value="F:ATP binding"/>
    <property type="evidence" value="ECO:0007669"/>
    <property type="project" value="UniProtKB-KW"/>
</dbReference>
<keyword evidence="7" id="KW-0067">ATP-binding</keyword>
<dbReference type="InterPro" id="IPR005467">
    <property type="entry name" value="His_kinase_dom"/>
</dbReference>
<dbReference type="AlphaFoldDB" id="A0A2S4JWQ3"/>
<dbReference type="InterPro" id="IPR003661">
    <property type="entry name" value="HisK_dim/P_dom"/>
</dbReference>
<reference evidence="13" key="1">
    <citation type="submission" date="2015-12" db="EMBL/GenBank/DDBJ databases">
        <authorList>
            <person name="Lodha T.D."/>
            <person name="Chintalapati S."/>
            <person name="Chintalapati V.R."/>
            <person name="Sravanthi T."/>
        </authorList>
    </citation>
    <scope>NUCLEOTIDE SEQUENCE [LARGE SCALE GENOMIC DNA]</scope>
    <source>
        <strain evidence="13">JC133</strain>
    </source>
</reference>
<evidence type="ECO:0000256" key="4">
    <source>
        <dbReference type="ARBA" id="ARBA00022679"/>
    </source>
</evidence>
<sequence length="396" mass="44085">MKHRYDSSDSAFRFLREAYFFRNLSDELLGEILSACEKEQFAGGTTVFREGEQGDCLFIVMDGSVEVWKHHGLPGANLLAEYGPGRFFGEMALVDSLPRSATAVTTGPAELLSLSRGIFQGLVERFPRLALAVMRSLSAIVRESNDSFVADLNRRNQELSRAYAQLERAQQEILHHERLSNLGKMSDMILHDIRNPVAVLKGYASMLEHVADDPDRVRDFAHRVSREAERLSHMAGELLDYTRGEVRLDMSVVAPSQVVSEALSCGEEYFRTSGVTVKTFIEEDAPIVVDFHRMVRALLNLLDNARKACRSGGAIEIRVLRREQRSVTFEVEDNGVGMAPDVLDRVFEPFFTRSAGGTGLGMVVVKNVVEAHGGILQIRSREQEGSCVTITLPGTY</sequence>
<evidence type="ECO:0000256" key="7">
    <source>
        <dbReference type="ARBA" id="ARBA00022840"/>
    </source>
</evidence>
<feature type="coiled-coil region" evidence="9">
    <location>
        <begin position="149"/>
        <end position="179"/>
    </location>
</feature>
<evidence type="ECO:0000259" key="11">
    <source>
        <dbReference type="PROSITE" id="PS50109"/>
    </source>
</evidence>
<dbReference type="PROSITE" id="PS00889">
    <property type="entry name" value="CNMP_BINDING_2"/>
    <property type="match status" value="1"/>
</dbReference>
<evidence type="ECO:0000256" key="9">
    <source>
        <dbReference type="SAM" id="Coils"/>
    </source>
</evidence>
<evidence type="ECO:0000256" key="5">
    <source>
        <dbReference type="ARBA" id="ARBA00022741"/>
    </source>
</evidence>
<keyword evidence="5" id="KW-0547">Nucleotide-binding</keyword>
<dbReference type="InterPro" id="IPR003594">
    <property type="entry name" value="HATPase_dom"/>
</dbReference>
<dbReference type="SMART" id="SM00387">
    <property type="entry name" value="HATPase_c"/>
    <property type="match status" value="1"/>
</dbReference>
<dbReference type="EC" id="2.7.13.3" evidence="2"/>
<dbReference type="CDD" id="cd00082">
    <property type="entry name" value="HisKA"/>
    <property type="match status" value="1"/>
</dbReference>
<dbReference type="RefSeq" id="WP_181015369.1">
    <property type="nucleotide sequence ID" value="NZ_LPWH01000051.1"/>
</dbReference>
<comment type="catalytic activity">
    <reaction evidence="1">
        <text>ATP + protein L-histidine = ADP + protein N-phospho-L-histidine.</text>
        <dbReference type="EC" id="2.7.13.3"/>
    </reaction>
</comment>
<name>A0A2S4JWQ3_9SPIO</name>
<dbReference type="GO" id="GO:0000155">
    <property type="term" value="F:phosphorelay sensor kinase activity"/>
    <property type="evidence" value="ECO:0007669"/>
    <property type="project" value="InterPro"/>
</dbReference>
<evidence type="ECO:0000256" key="8">
    <source>
        <dbReference type="ARBA" id="ARBA00023012"/>
    </source>
</evidence>
<evidence type="ECO:0000256" key="2">
    <source>
        <dbReference type="ARBA" id="ARBA00012438"/>
    </source>
</evidence>
<dbReference type="Gene3D" id="3.30.565.10">
    <property type="entry name" value="Histidine kinase-like ATPase, C-terminal domain"/>
    <property type="match status" value="1"/>
</dbReference>